<keyword evidence="4" id="KW-1185">Reference proteome</keyword>
<reference evidence="3" key="1">
    <citation type="submission" date="2020-07" db="EMBL/GenBank/DDBJ databases">
        <title>Ethylene signaling mediates host invasion by parasitic plants.</title>
        <authorList>
            <person name="Yoshida S."/>
        </authorList>
    </citation>
    <scope>NUCLEOTIDE SEQUENCE</scope>
    <source>
        <strain evidence="3">Okayama</strain>
    </source>
</reference>
<dbReference type="OrthoDB" id="438440at2759"/>
<dbReference type="GO" id="GO:0006629">
    <property type="term" value="P:lipid metabolic process"/>
    <property type="evidence" value="ECO:0007669"/>
    <property type="project" value="InterPro"/>
</dbReference>
<feature type="domain" description="Fungal lipase-type" evidence="2">
    <location>
        <begin position="205"/>
        <end position="366"/>
    </location>
</feature>
<comment type="caution">
    <text evidence="3">The sequence shown here is derived from an EMBL/GenBank/DDBJ whole genome shotgun (WGS) entry which is preliminary data.</text>
</comment>
<dbReference type="CDD" id="cd00519">
    <property type="entry name" value="Lipase_3"/>
    <property type="match status" value="1"/>
</dbReference>
<name>A0A830CAY8_9LAMI</name>
<evidence type="ECO:0000256" key="1">
    <source>
        <dbReference type="ARBA" id="ARBA00022801"/>
    </source>
</evidence>
<dbReference type="SUPFAM" id="SSF53474">
    <property type="entry name" value="alpha/beta-Hydrolases"/>
    <property type="match status" value="1"/>
</dbReference>
<dbReference type="Pfam" id="PF01764">
    <property type="entry name" value="Lipase_3"/>
    <property type="match status" value="1"/>
</dbReference>
<evidence type="ECO:0000313" key="4">
    <source>
        <dbReference type="Proteomes" id="UP000653305"/>
    </source>
</evidence>
<proteinExistence type="predicted"/>
<dbReference type="PANTHER" id="PTHR46086">
    <property type="entry name" value="ALPHA/BETA-HYDROLASES SUPERFAMILY PROTEIN"/>
    <property type="match status" value="1"/>
</dbReference>
<dbReference type="InterPro" id="IPR002921">
    <property type="entry name" value="Fungal_lipase-type"/>
</dbReference>
<evidence type="ECO:0000259" key="2">
    <source>
        <dbReference type="Pfam" id="PF01764"/>
    </source>
</evidence>
<dbReference type="Proteomes" id="UP000653305">
    <property type="component" value="Unassembled WGS sequence"/>
</dbReference>
<accession>A0A830CAY8</accession>
<dbReference type="EMBL" id="BMAC01000435">
    <property type="protein sequence ID" value="GFP96369.1"/>
    <property type="molecule type" value="Genomic_DNA"/>
</dbReference>
<organism evidence="3 4">
    <name type="scientific">Phtheirospermum japonicum</name>
    <dbReference type="NCBI Taxonomy" id="374723"/>
    <lineage>
        <taxon>Eukaryota</taxon>
        <taxon>Viridiplantae</taxon>
        <taxon>Streptophyta</taxon>
        <taxon>Embryophyta</taxon>
        <taxon>Tracheophyta</taxon>
        <taxon>Spermatophyta</taxon>
        <taxon>Magnoliopsida</taxon>
        <taxon>eudicotyledons</taxon>
        <taxon>Gunneridae</taxon>
        <taxon>Pentapetalae</taxon>
        <taxon>asterids</taxon>
        <taxon>lamiids</taxon>
        <taxon>Lamiales</taxon>
        <taxon>Orobanchaceae</taxon>
        <taxon>Orobanchaceae incertae sedis</taxon>
        <taxon>Phtheirospermum</taxon>
    </lineage>
</organism>
<dbReference type="InterPro" id="IPR044819">
    <property type="entry name" value="OBL-like"/>
</dbReference>
<dbReference type="InterPro" id="IPR029058">
    <property type="entry name" value="AB_hydrolase_fold"/>
</dbReference>
<keyword evidence="1" id="KW-0378">Hydrolase</keyword>
<dbReference type="AlphaFoldDB" id="A0A830CAY8"/>
<protein>
    <submittedName>
        <fullName evidence="3">Lipase</fullName>
    </submittedName>
</protein>
<dbReference type="GO" id="GO:0004806">
    <property type="term" value="F:triacylglycerol lipase activity"/>
    <property type="evidence" value="ECO:0007669"/>
    <property type="project" value="InterPro"/>
</dbReference>
<sequence length="481" mass="55271">MGCACDEEYNFCESYLVIRAEQASCLDLLRTLCSKDLEKRDYLNTPVRGGSTRFRYRWIVFISVLLQKVLICLRTPMAAVGSTVELWLNFPAANGGYGRMISNLFTGGLERPDKSSATFTSIAANVDKRWNLDTSDNASIAMMASKLSYENQSFVRNVVTNHWQVYKKKIQMEFTEFYNFWNDYQKLDTTCAIMFHDKTDPNLIVVAFRGTEPFSADDWRTDIDISWYEFRGVGRIHSGFLKALGQQKSTGWPKEISAGKGPTRKQYSYYTIREKLRTIVRENGSAKFILTGHSMGGALAILFAGVLAMHEEELLLSRLEGVYTFGQPRVGDERFGEYIKGKMRDFDVKYFRFVYSNDMVPRLPYDDKTFLFKHFGPCLYFNSCYKGQVLEEEPNKNYFSLLHVVPKILTAVYQLIRGFILPWTKGEDYREGWLMKLLRVTALLIPGLADHILVDYVNLTRLGKLPSSVYPLGPNQNLKQD</sequence>
<gene>
    <name evidence="3" type="ORF">PHJA_001781000</name>
</gene>
<dbReference type="Gene3D" id="3.40.50.1820">
    <property type="entry name" value="alpha/beta hydrolase"/>
    <property type="match status" value="1"/>
</dbReference>
<dbReference type="PANTHER" id="PTHR46086:SF4">
    <property type="entry name" value="ALPHA_BETA-HYDROLASES SUPERFAMILY PROTEIN"/>
    <property type="match status" value="1"/>
</dbReference>
<evidence type="ECO:0000313" key="3">
    <source>
        <dbReference type="EMBL" id="GFP96369.1"/>
    </source>
</evidence>